<reference evidence="6 9" key="2">
    <citation type="submission" date="2015-04" db="EMBL/GenBank/DDBJ databases">
        <title>Genome sequence of Mycobacterium obuense UC1.</title>
        <authorList>
            <person name="Greninger A.L."/>
            <person name="Cunningham G."/>
            <person name="Chiu C.Y."/>
            <person name="Miller S."/>
        </authorList>
    </citation>
    <scope>NUCLEOTIDE SEQUENCE [LARGE SCALE GENOMIC DNA]</scope>
    <source>
        <strain evidence="6 9">UC1</strain>
    </source>
</reference>
<dbReference type="NCBIfam" id="TIGR00537">
    <property type="entry name" value="hemK_rel_arch"/>
    <property type="match status" value="1"/>
</dbReference>
<dbReference type="GO" id="GO:0008170">
    <property type="term" value="F:N-methyltransferase activity"/>
    <property type="evidence" value="ECO:0007669"/>
    <property type="project" value="UniProtKB-ARBA"/>
</dbReference>
<evidence type="ECO:0000313" key="6">
    <source>
        <dbReference type="EMBL" id="KKF00288.1"/>
    </source>
</evidence>
<dbReference type="OrthoDB" id="8746524at2"/>
<dbReference type="InterPro" id="IPR052190">
    <property type="entry name" value="Euk-Arch_PrmC-MTase"/>
</dbReference>
<evidence type="ECO:0000313" key="10">
    <source>
        <dbReference type="Proteomes" id="UP000036313"/>
    </source>
</evidence>
<dbReference type="InterPro" id="IPR004557">
    <property type="entry name" value="PrmC-related"/>
</dbReference>
<dbReference type="STRING" id="1807.MOBUDSM44075_05029"/>
<proteinExistence type="inferred from homology"/>
<keyword evidence="7" id="KW-0687">Ribonucleoprotein</keyword>
<dbReference type="GO" id="GO:0005840">
    <property type="term" value="C:ribosome"/>
    <property type="evidence" value="ECO:0007669"/>
    <property type="project" value="UniProtKB-KW"/>
</dbReference>
<comment type="caution">
    <text evidence="7">The sequence shown here is derived from an EMBL/GenBank/DDBJ whole genome shotgun (WGS) entry which is preliminary data.</text>
</comment>
<dbReference type="CDD" id="cd02440">
    <property type="entry name" value="AdoMet_MTases"/>
    <property type="match status" value="1"/>
</dbReference>
<dbReference type="EMBL" id="SDLP01000001">
    <property type="protein sequence ID" value="TDL11613.1"/>
    <property type="molecule type" value="Genomic_DNA"/>
</dbReference>
<keyword evidence="9" id="KW-1185">Reference proteome</keyword>
<evidence type="ECO:0000256" key="3">
    <source>
        <dbReference type="ARBA" id="ARBA00022679"/>
    </source>
</evidence>
<dbReference type="GO" id="GO:0008757">
    <property type="term" value="F:S-adenosylmethionine-dependent methyltransferase activity"/>
    <property type="evidence" value="ECO:0007669"/>
    <property type="project" value="TreeGrafter"/>
</dbReference>
<dbReference type="Gene3D" id="3.40.50.150">
    <property type="entry name" value="Vaccinia Virus protein VP39"/>
    <property type="match status" value="1"/>
</dbReference>
<dbReference type="Proteomes" id="UP000036313">
    <property type="component" value="Unassembled WGS sequence"/>
</dbReference>
<dbReference type="EC" id="2.1.1.-" evidence="7"/>
<keyword evidence="3 7" id="KW-0808">Transferase</keyword>
<dbReference type="RefSeq" id="WP_046364723.1">
    <property type="nucleotide sequence ID" value="NZ_CALTXN010000012.1"/>
</dbReference>
<dbReference type="GO" id="GO:0008276">
    <property type="term" value="F:protein methyltransferase activity"/>
    <property type="evidence" value="ECO:0007669"/>
    <property type="project" value="TreeGrafter"/>
</dbReference>
<dbReference type="PANTHER" id="PTHR45875:SF1">
    <property type="entry name" value="METHYLTRANSFERASE N6AMT1"/>
    <property type="match status" value="1"/>
</dbReference>
<dbReference type="Proteomes" id="UP000034150">
    <property type="component" value="Unassembled WGS sequence"/>
</dbReference>
<dbReference type="InterPro" id="IPR029063">
    <property type="entry name" value="SAM-dependent_MTases_sf"/>
</dbReference>
<comment type="similarity">
    <text evidence="1">Belongs to the eukaryotic/archaeal PrmC-related family.</text>
</comment>
<gene>
    <name evidence="7" type="primary">prmB</name>
    <name evidence="8" type="ORF">EUA04_00950</name>
    <name evidence="7" type="ORF">MOBUDSM44075_05029</name>
    <name evidence="6" type="ORF">WN67_19675</name>
</gene>
<evidence type="ECO:0000313" key="11">
    <source>
        <dbReference type="Proteomes" id="UP000294952"/>
    </source>
</evidence>
<evidence type="ECO:0000256" key="2">
    <source>
        <dbReference type="ARBA" id="ARBA00022603"/>
    </source>
</evidence>
<dbReference type="PROSITE" id="PS00092">
    <property type="entry name" value="N6_MTASE"/>
    <property type="match status" value="1"/>
</dbReference>
<sequence length="228" mass="23372">MTTAYTDLGTIEAGVYPPQEDSHLLIDVMIAAGLAPGAKVADLCTGSGVVALAAAQADAAEVAAFDICPTAVAHARRSATAAGANLAVHRGSWARAREFGPFDLVLANPPYVPQAPVDDTDDIPADAGPAQAWNAGADGRSVLDPMCTAAPHLLAEGGTMLIVHSECSNAEQTVTALRSEGLAADIVAQQMIPFGPVMSARADWLMSVGLLPHGATMERIIVIRADAP</sequence>
<keyword evidence="7" id="KW-0689">Ribosomal protein</keyword>
<reference evidence="8 11" key="3">
    <citation type="submission" date="2019-01" db="EMBL/GenBank/DDBJ databases">
        <title>High-quality-draft genome sequences of five non-tuberculosis mycobacteriaceae isolated from a nosocomial environment.</title>
        <authorList>
            <person name="Tiago I."/>
            <person name="Alarico S."/>
            <person name="Pereira S.G."/>
            <person name="Coelho C."/>
            <person name="Maranha A."/>
            <person name="Empadinhas N."/>
        </authorList>
    </citation>
    <scope>NUCLEOTIDE SEQUENCE [LARGE SCALE GENOMIC DNA]</scope>
    <source>
        <strain evidence="8 11">22DIII</strain>
    </source>
</reference>
<dbReference type="Proteomes" id="UP000294952">
    <property type="component" value="Unassembled WGS sequence"/>
</dbReference>
<dbReference type="SUPFAM" id="SSF53335">
    <property type="entry name" value="S-adenosyl-L-methionine-dependent methyltransferases"/>
    <property type="match status" value="1"/>
</dbReference>
<name>A0A0J6VJI0_9MYCO</name>
<dbReference type="GO" id="GO:0032259">
    <property type="term" value="P:methylation"/>
    <property type="evidence" value="ECO:0007669"/>
    <property type="project" value="UniProtKB-KW"/>
</dbReference>
<dbReference type="EMBL" id="JYNU01000057">
    <property type="protein sequence ID" value="KMO69603.1"/>
    <property type="molecule type" value="Genomic_DNA"/>
</dbReference>
<evidence type="ECO:0000256" key="4">
    <source>
        <dbReference type="ARBA" id="ARBA00022691"/>
    </source>
</evidence>
<dbReference type="PANTHER" id="PTHR45875">
    <property type="entry name" value="METHYLTRANSFERASE N6AMT1"/>
    <property type="match status" value="1"/>
</dbReference>
<dbReference type="GO" id="GO:0003676">
    <property type="term" value="F:nucleic acid binding"/>
    <property type="evidence" value="ECO:0007669"/>
    <property type="project" value="InterPro"/>
</dbReference>
<dbReference type="InterPro" id="IPR007848">
    <property type="entry name" value="Small_mtfrase_dom"/>
</dbReference>
<evidence type="ECO:0000313" key="9">
    <source>
        <dbReference type="Proteomes" id="UP000034150"/>
    </source>
</evidence>
<evidence type="ECO:0000313" key="8">
    <source>
        <dbReference type="EMBL" id="TDL11613.1"/>
    </source>
</evidence>
<organism evidence="7 10">
    <name type="scientific">Mycolicibacterium obuense</name>
    <dbReference type="NCBI Taxonomy" id="1807"/>
    <lineage>
        <taxon>Bacteria</taxon>
        <taxon>Bacillati</taxon>
        <taxon>Actinomycetota</taxon>
        <taxon>Actinomycetes</taxon>
        <taxon>Mycobacteriales</taxon>
        <taxon>Mycobacteriaceae</taxon>
        <taxon>Mycolicibacterium</taxon>
    </lineage>
</organism>
<dbReference type="PATRIC" id="fig|1807.13.peg.4809"/>
<keyword evidence="4" id="KW-0949">S-adenosyl-L-methionine</keyword>
<reference evidence="7 10" key="1">
    <citation type="journal article" date="2015" name="Genome Biol. Evol.">
        <title>Characterization of Three Mycobacterium spp. with Potential Use in Bioremediation by Genome Sequencing and Comparative Genomics.</title>
        <authorList>
            <person name="Das S."/>
            <person name="Pettersson B.M."/>
            <person name="Behra P.R."/>
            <person name="Ramesh M."/>
            <person name="Dasgupta S."/>
            <person name="Bhattacharya A."/>
            <person name="Kirsebom L.A."/>
        </authorList>
    </citation>
    <scope>NUCLEOTIDE SEQUENCE [LARGE SCALE GENOMIC DNA]</scope>
    <source>
        <strain evidence="7 10">DSM 44075</strain>
    </source>
</reference>
<dbReference type="EMBL" id="LAUZ02000074">
    <property type="protein sequence ID" value="KKF00288.1"/>
    <property type="molecule type" value="Genomic_DNA"/>
</dbReference>
<evidence type="ECO:0000259" key="5">
    <source>
        <dbReference type="Pfam" id="PF05175"/>
    </source>
</evidence>
<dbReference type="AlphaFoldDB" id="A0A0J6VJI0"/>
<evidence type="ECO:0000313" key="7">
    <source>
        <dbReference type="EMBL" id="KMO69603.1"/>
    </source>
</evidence>
<dbReference type="Pfam" id="PF05175">
    <property type="entry name" value="MTS"/>
    <property type="match status" value="1"/>
</dbReference>
<protein>
    <submittedName>
        <fullName evidence="7">50S ribosomal protein L3 glutamine methyltransferase</fullName>
        <ecNumber evidence="7">2.1.1.-</ecNumber>
    </submittedName>
    <submittedName>
        <fullName evidence="6">Methylase</fullName>
    </submittedName>
    <submittedName>
        <fullName evidence="8">Methyltransferase domain-containing protein</fullName>
    </submittedName>
</protein>
<feature type="domain" description="Methyltransferase small" evidence="5">
    <location>
        <begin position="22"/>
        <end position="114"/>
    </location>
</feature>
<evidence type="ECO:0000256" key="1">
    <source>
        <dbReference type="ARBA" id="ARBA00006149"/>
    </source>
</evidence>
<keyword evidence="2 7" id="KW-0489">Methyltransferase</keyword>
<accession>A0A0J6VJI0</accession>
<dbReference type="GO" id="GO:0035657">
    <property type="term" value="C:eRF1 methyltransferase complex"/>
    <property type="evidence" value="ECO:0007669"/>
    <property type="project" value="TreeGrafter"/>
</dbReference>
<dbReference type="InterPro" id="IPR002052">
    <property type="entry name" value="DNA_methylase_N6_adenine_CS"/>
</dbReference>